<dbReference type="EMBL" id="PXYK01000023">
    <property type="protein sequence ID" value="PSJ56189.1"/>
    <property type="molecule type" value="Genomic_DNA"/>
</dbReference>
<dbReference type="InterPro" id="IPR005546">
    <property type="entry name" value="Autotransporte_beta"/>
</dbReference>
<dbReference type="OrthoDB" id="9804931at2"/>
<organism evidence="3 4">
    <name type="scientific">Kumtagia ephedrae</name>
    <dbReference type="NCBI Taxonomy" id="2116701"/>
    <lineage>
        <taxon>Bacteria</taxon>
        <taxon>Pseudomonadati</taxon>
        <taxon>Pseudomonadota</taxon>
        <taxon>Alphaproteobacteria</taxon>
        <taxon>Hyphomicrobiales</taxon>
        <taxon>Phyllobacteriaceae</taxon>
        <taxon>Kumtagia</taxon>
    </lineage>
</organism>
<proteinExistence type="predicted"/>
<evidence type="ECO:0000313" key="4">
    <source>
        <dbReference type="Proteomes" id="UP000241229"/>
    </source>
</evidence>
<dbReference type="Proteomes" id="UP000241229">
    <property type="component" value="Unassembled WGS sequence"/>
</dbReference>
<evidence type="ECO:0000256" key="1">
    <source>
        <dbReference type="SAM" id="MobiDB-lite"/>
    </source>
</evidence>
<feature type="region of interest" description="Disordered" evidence="1">
    <location>
        <begin position="305"/>
        <end position="337"/>
    </location>
</feature>
<feature type="domain" description="Autotransporter" evidence="2">
    <location>
        <begin position="1881"/>
        <end position="2161"/>
    </location>
</feature>
<evidence type="ECO:0000259" key="2">
    <source>
        <dbReference type="PROSITE" id="PS51208"/>
    </source>
</evidence>
<reference evidence="3 4" key="1">
    <citation type="submission" date="2018-03" db="EMBL/GenBank/DDBJ databases">
        <title>The draft genome of Mesorhizobium sp. 6GN-30.</title>
        <authorList>
            <person name="Liu L."/>
            <person name="Li L."/>
            <person name="Wang T."/>
            <person name="Zhang X."/>
            <person name="Liang L."/>
        </authorList>
    </citation>
    <scope>NUCLEOTIDE SEQUENCE [LARGE SCALE GENOMIC DNA]</scope>
    <source>
        <strain evidence="3 4">6GN30</strain>
    </source>
</reference>
<accession>A0A2P7S153</accession>
<feature type="compositionally biased region" description="Low complexity" evidence="1">
    <location>
        <begin position="39"/>
        <end position="48"/>
    </location>
</feature>
<dbReference type="InterPro" id="IPR036709">
    <property type="entry name" value="Autotransporte_beta_dom_sf"/>
</dbReference>
<gene>
    <name evidence="3" type="ORF">C7I84_21495</name>
</gene>
<feature type="compositionally biased region" description="Acidic residues" evidence="1">
    <location>
        <begin position="1130"/>
        <end position="1150"/>
    </location>
</feature>
<sequence>MMARTRGGDGVDEGAAGAGGTVTIINGGDMTLTSPNDPGSIGSLISGLSFGGDGDSDNDNYKSSGGHGGAGNTVTITNSGTLIVESMSSNTARGISGILGWSQGGIGGEQNSGAVGDQVGGNGGSGGTINITNTGQVILGGVATPLSGLDSAWGIAAKSIGGAGGNDNGAGGAGGFITITNGATGGDTSTGAISVYANDTDSVRGIYALSQGSDGTASFDSSDNGGAGAVGEGINISTYADITIVSTGEVSDVSGGLLAIGQGGDGGTGYSSSDGGAGGAGSANVVTLTVQSGATVSTQGDNIAGMVGLSQGGRGGDGADGEKDSSGGTGGTGGQIQMNNYGTIETAGSNAYGLLGQSIGGQGGNGGDDTAVVGTSGGGGYGGDAGGVGAYMTIGSSIATTGDFSAAVTLHSIGGGGGTGGDFTDVLGGGGGNGGNGGSGETATVNNDGGTLTTLGDHSYGILVQSIGGSGGTGGIADGLTLELGGDGGDGGASGTASVQNAGTITTAGYSAHGIVAQSITGGGGAAGTEGGILSIGGSGGSGNHAGNAEVQSSGVISTAGDAAIGIISQSIGGGGGTGGGAKGIATVGGSGGAGGTGSHADVLLTGGSITTQGEMAHGIMAQSIGGGGGNGGNVIDLSVGVPALGIGGTASGGGSGGWACVTNKDMSDDCSAGTGTPQAVTIATAGSGALGILAQSVGGGGGNGGNATGGDAGLGSFQIGGGGGAGGYANTVTVGFDGLTLMTQGSHAAGIVAQSIGGGGGTGGSASSYSADIGFTASVAVGGSGGSGGNGGEVVVDLTDSSIYTGQGSGDVTDAIGVLAQSIGGGGGSGGSSVADALTVAVPTGEDVSLAMSVSTAVGGSGGSGGYSEAVSLTLDGSTAVSTKGDSSHGLVAQSIGGGGGNGGSASTLAATAGIEDTISADIGVSVGGSGGSGGYGDTVTVALKDSALVATAGDYANAIVAQSIGGGGGNGGVGSVNSKQIGSGFNLTAKVGVGGVGNSGSDGGTVNVDLDSGTYLQTTGSGSRGVIAQSIGGSGGTSQGASVGLSASASLPGEEADEDEEGEGSSAFSASVDVSVGRTGGTGGSAGAVNVTTAGQIYTVGADADGVLAQSIGGGGGLGGSVGRASSDDSEPLDDDGDSECDSDDSDGDDGHGYCFNVSVGATIDDGGTGGTAAGGNAVTLTHAGHIATTGDWADGIVAQSIGGGGGAGGTSTASGSQATANITIGVGGSGGAGGDGGTVDITFDSDNGTAGISTSGYSAHGVLLQSIGGGGGQGGDGSDEAAGKITVGGGFGGSGGVGGSGAKVTVGEGSWLALQTNGDDSIGLLAQSIGGGGGVGGAGSSTAAEDDDSHTIDLVVGGSGGIGGSGGEIDVNYGGGVDTYGDRAHGIVAQSIGGGGGIGGAGEVDSIGSLVVGGSGGGTINGGVVTVDLTNDSSIHTRGLAAHGIVAQSIGGGGGIGGSASGAPLSFTGNSPGSNGDGYDVTVAVDGGIVTNGDYSFGVLAQSIGGGGGFGGNATSAFIGSNGNLSSDGKSGDVTVTLDAGKSIQATGKDSIGIFAQSDAGTDNNGVVNVTVNGSVTGGSGDNGAGIWVSGGKDNVVTVNGGSVSAASGVAVQYSVGKNSPAGSTLTVVNNGGTVSGSVINALSVEAKVTMGARFGHDISVFNQADGLLTDAEIYEANVVNRGRLAIGHSGDVDAIRITGDITQDAGGVLAVDADFAGSRIDRLAVEGDATLAGSFEVNAESVLPGVKLSFLTVGGTLDHSLSAQSSIFDYAVTQAGNELSLSAGSAHFGEPGFSLSEDQEEVASHLQSIWDAGGGPFGTLFGTLGSLAASDGGGYQSALSDLSPGVSGAAAAGSIAMTQQHLDLLLSCPRFSAGSSMLVETECAWSQAGAQTLDQKASGGVSGFDTTTYSLQAGVQVEVSPDWFVGLAGGYDRNSISADDDRVNADGDVLYAGASLKRQTGPWLLSGAIAGSYGWYDNTRMISIPGFAGQAEADPDVYNLSARFRAAYTFAQDAYYVRPLVDFDLIYAHAGGYRESGAGMLDLAVDDASQWSFHATPAVEIGTRVALSETTVMRAFAAAGVSFGTANNWDTSARLASAPAGAGTFDSEIPLAQVVGRLTAGVDITDDNGFSLRVDYGGSFSDTYTSHGGTLRLGYRF</sequence>
<dbReference type="PROSITE" id="PS51208">
    <property type="entry name" value="AUTOTRANSPORTER"/>
    <property type="match status" value="1"/>
</dbReference>
<protein>
    <submittedName>
        <fullName evidence="3">Autotransporter</fullName>
    </submittedName>
</protein>
<comment type="caution">
    <text evidence="3">The sequence shown here is derived from an EMBL/GenBank/DDBJ whole genome shotgun (WGS) entry which is preliminary data.</text>
</comment>
<keyword evidence="4" id="KW-1185">Reference proteome</keyword>
<feature type="region of interest" description="Disordered" evidence="1">
    <location>
        <begin position="1040"/>
        <end position="1070"/>
    </location>
</feature>
<feature type="region of interest" description="Disordered" evidence="1">
    <location>
        <begin position="1120"/>
        <end position="1151"/>
    </location>
</feature>
<feature type="compositionally biased region" description="Acidic residues" evidence="1">
    <location>
        <begin position="1056"/>
        <end position="1065"/>
    </location>
</feature>
<dbReference type="SMART" id="SM00869">
    <property type="entry name" value="Autotransporter"/>
    <property type="match status" value="1"/>
</dbReference>
<name>A0A2P7S153_9HYPH</name>
<evidence type="ECO:0000313" key="3">
    <source>
        <dbReference type="EMBL" id="PSJ56189.1"/>
    </source>
</evidence>
<feature type="compositionally biased region" description="Low complexity" evidence="1">
    <location>
        <begin position="1041"/>
        <end position="1055"/>
    </location>
</feature>
<dbReference type="SUPFAM" id="SSF103515">
    <property type="entry name" value="Autotransporter"/>
    <property type="match status" value="1"/>
</dbReference>
<feature type="region of interest" description="Disordered" evidence="1">
    <location>
        <begin position="29"/>
        <end position="48"/>
    </location>
</feature>